<reference evidence="2 3" key="1">
    <citation type="journal article" date="2022" name="Front. Microbiol.">
        <title>High genomic differentiation and limited gene flow indicate recent cryptic speciation within the genus Laspinema (cyanobacteria).</title>
        <authorList>
            <person name="Stanojkovic A."/>
            <person name="Skoupy S."/>
            <person name="Skaloud P."/>
            <person name="Dvorak P."/>
        </authorList>
    </citation>
    <scope>NUCLEOTIDE SEQUENCE [LARGE SCALE GENOMIC DNA]</scope>
    <source>
        <strain evidence="2 3">D2a</strain>
    </source>
</reference>
<feature type="region of interest" description="Disordered" evidence="1">
    <location>
        <begin position="155"/>
        <end position="196"/>
    </location>
</feature>
<keyword evidence="3" id="KW-1185">Reference proteome</keyword>
<dbReference type="RefSeq" id="WP_368008458.1">
    <property type="nucleotide sequence ID" value="NZ_JAMXFF010000040.1"/>
</dbReference>
<evidence type="ECO:0000313" key="2">
    <source>
        <dbReference type="EMBL" id="MCT7968976.1"/>
    </source>
</evidence>
<proteinExistence type="predicted"/>
<dbReference type="EMBL" id="JAMXFF010000040">
    <property type="protein sequence ID" value="MCT7968976.1"/>
    <property type="molecule type" value="Genomic_DNA"/>
</dbReference>
<evidence type="ECO:0000256" key="1">
    <source>
        <dbReference type="SAM" id="MobiDB-lite"/>
    </source>
</evidence>
<evidence type="ECO:0000313" key="3">
    <source>
        <dbReference type="Proteomes" id="UP001525890"/>
    </source>
</evidence>
<comment type="caution">
    <text evidence="2">The sequence shown here is derived from an EMBL/GenBank/DDBJ whole genome shotgun (WGS) entry which is preliminary data.</text>
</comment>
<organism evidence="2 3">
    <name type="scientific">Laspinema palackyanum D2a</name>
    <dbReference type="NCBI Taxonomy" id="2953684"/>
    <lineage>
        <taxon>Bacteria</taxon>
        <taxon>Bacillati</taxon>
        <taxon>Cyanobacteriota</taxon>
        <taxon>Cyanophyceae</taxon>
        <taxon>Oscillatoriophycideae</taxon>
        <taxon>Oscillatoriales</taxon>
        <taxon>Laspinemataceae</taxon>
        <taxon>Laspinema</taxon>
        <taxon>Laspinema palackyanum</taxon>
    </lineage>
</organism>
<name>A0ABT2MZT4_9CYAN</name>
<dbReference type="Proteomes" id="UP001525890">
    <property type="component" value="Unassembled WGS sequence"/>
</dbReference>
<feature type="compositionally biased region" description="Basic and acidic residues" evidence="1">
    <location>
        <begin position="175"/>
        <end position="185"/>
    </location>
</feature>
<gene>
    <name evidence="2" type="ORF">NG799_21935</name>
</gene>
<protein>
    <submittedName>
        <fullName evidence="2">Uncharacterized protein</fullName>
    </submittedName>
</protein>
<accession>A0ABT2MZT4</accession>
<sequence>MGKFQDLGLFDFQAKLSFRNQKGFSKSVSNLQTQSHSCETSRKNETQILRNETQILKNETDVARMRKSKPKTLSGQGVQTLSDSSYIQTKKPPIKKVAGERIESGMSKAIDCLSVQADCPTVLGDCPNGQVFSPIVQADCPIVPNERPKPIQKERFEQSSDNSNNSNKPSIHKKVAGERMFREPEQEAPQEKSPNIPRDLYAKLQELQILTGNSGKDASVLRAIASRDISQAYGAAAHVERTFETCSNPKSVFLFQLPQQPKEKLGPVQPVKTAEDFRLPLAILKKTYPGTWQEAAIYHGYSPEEINAEI</sequence>